<dbReference type="AlphaFoldDB" id="A0AAV9X5M2"/>
<evidence type="ECO:0000313" key="3">
    <source>
        <dbReference type="Proteomes" id="UP001365542"/>
    </source>
</evidence>
<feature type="compositionally biased region" description="Polar residues" evidence="1">
    <location>
        <begin position="75"/>
        <end position="85"/>
    </location>
</feature>
<proteinExistence type="predicted"/>
<evidence type="ECO:0000313" key="2">
    <source>
        <dbReference type="EMBL" id="KAK6535528.1"/>
    </source>
</evidence>
<dbReference type="Proteomes" id="UP001365542">
    <property type="component" value="Unassembled WGS sequence"/>
</dbReference>
<keyword evidence="3" id="KW-1185">Reference proteome</keyword>
<comment type="caution">
    <text evidence="2">The sequence shown here is derived from an EMBL/GenBank/DDBJ whole genome shotgun (WGS) entry which is preliminary data.</text>
</comment>
<sequence length="246" mass="27442">MAPDRSAEGSTDRMERAIAVTAWSVFRLSCIYSLLYKSKPLMQIPSMPLYQDTISNPGDKSDESARTDWRPYPYTQPSEPNQTRGGVQVFSDLWVISYKFSELETTESKKHNLPEDLTIGDNISVFAATAHIVCSHLLIEIHNAPLDSSAVPTDDPKKLSDFLEASKRMSADAELTMFQTMERFENKYGLQMLPEPMLVGPIVISKLVMESFTFSVTPDHSKDKTSISEALRNTTRGAQAPQIDGA</sequence>
<feature type="compositionally biased region" description="Basic and acidic residues" evidence="1">
    <location>
        <begin position="59"/>
        <end position="69"/>
    </location>
</feature>
<protein>
    <submittedName>
        <fullName evidence="2">Uncharacterized protein</fullName>
    </submittedName>
</protein>
<dbReference type="EMBL" id="JAVHJO010000010">
    <property type="protein sequence ID" value="KAK6535528.1"/>
    <property type="molecule type" value="Genomic_DNA"/>
</dbReference>
<feature type="region of interest" description="Disordered" evidence="1">
    <location>
        <begin position="53"/>
        <end position="85"/>
    </location>
</feature>
<accession>A0AAV9X5M2</accession>
<evidence type="ECO:0000256" key="1">
    <source>
        <dbReference type="SAM" id="MobiDB-lite"/>
    </source>
</evidence>
<reference evidence="2 3" key="1">
    <citation type="submission" date="2019-10" db="EMBL/GenBank/DDBJ databases">
        <authorList>
            <person name="Palmer J.M."/>
        </authorList>
    </citation>
    <scope>NUCLEOTIDE SEQUENCE [LARGE SCALE GENOMIC DNA]</scope>
    <source>
        <strain evidence="2 3">TWF694</strain>
    </source>
</reference>
<name>A0AAV9X5M2_9PEZI</name>
<gene>
    <name evidence="2" type="ORF">TWF694_001983</name>
</gene>
<organism evidence="2 3">
    <name type="scientific">Orbilia ellipsospora</name>
    <dbReference type="NCBI Taxonomy" id="2528407"/>
    <lineage>
        <taxon>Eukaryota</taxon>
        <taxon>Fungi</taxon>
        <taxon>Dikarya</taxon>
        <taxon>Ascomycota</taxon>
        <taxon>Pezizomycotina</taxon>
        <taxon>Orbiliomycetes</taxon>
        <taxon>Orbiliales</taxon>
        <taxon>Orbiliaceae</taxon>
        <taxon>Orbilia</taxon>
    </lineage>
</organism>